<proteinExistence type="predicted"/>
<sequence length="83" mass="9784">MRHLDKKVVERLLIYPRVIFSQQTWFFMPRTTPLPNYFPFYAAKSLPAEAYEEVPLNPNLIGYNSITDNHPYHMQGCKPTRLA</sequence>
<reference evidence="1" key="1">
    <citation type="submission" date="2022-04" db="EMBL/GenBank/DDBJ databases">
        <title>Genome of the entomopathogenic fungus Entomophthora muscae.</title>
        <authorList>
            <person name="Elya C."/>
            <person name="Lovett B.R."/>
            <person name="Lee E."/>
            <person name="Macias A.M."/>
            <person name="Hajek A.E."/>
            <person name="De Bivort B.L."/>
            <person name="Kasson M.T."/>
            <person name="De Fine Licht H.H."/>
            <person name="Stajich J.E."/>
        </authorList>
    </citation>
    <scope>NUCLEOTIDE SEQUENCE</scope>
    <source>
        <strain evidence="1">Berkeley</strain>
    </source>
</reference>
<protein>
    <submittedName>
        <fullName evidence="1">Uncharacterized protein</fullName>
    </submittedName>
</protein>
<name>A0ACC2RT01_9FUNG</name>
<dbReference type="EMBL" id="QTSX02006556">
    <property type="protein sequence ID" value="KAJ9053127.1"/>
    <property type="molecule type" value="Genomic_DNA"/>
</dbReference>
<comment type="caution">
    <text evidence="1">The sequence shown here is derived from an EMBL/GenBank/DDBJ whole genome shotgun (WGS) entry which is preliminary data.</text>
</comment>
<gene>
    <name evidence="1" type="ORF">DSO57_1027385</name>
</gene>
<keyword evidence="2" id="KW-1185">Reference proteome</keyword>
<evidence type="ECO:0000313" key="2">
    <source>
        <dbReference type="Proteomes" id="UP001165960"/>
    </source>
</evidence>
<dbReference type="Proteomes" id="UP001165960">
    <property type="component" value="Unassembled WGS sequence"/>
</dbReference>
<accession>A0ACC2RT01</accession>
<organism evidence="1 2">
    <name type="scientific">Entomophthora muscae</name>
    <dbReference type="NCBI Taxonomy" id="34485"/>
    <lineage>
        <taxon>Eukaryota</taxon>
        <taxon>Fungi</taxon>
        <taxon>Fungi incertae sedis</taxon>
        <taxon>Zoopagomycota</taxon>
        <taxon>Entomophthoromycotina</taxon>
        <taxon>Entomophthoromycetes</taxon>
        <taxon>Entomophthorales</taxon>
        <taxon>Entomophthoraceae</taxon>
        <taxon>Entomophthora</taxon>
    </lineage>
</organism>
<evidence type="ECO:0000313" key="1">
    <source>
        <dbReference type="EMBL" id="KAJ9053127.1"/>
    </source>
</evidence>